<name>A0A382S0E8_9ZZZZ</name>
<dbReference type="AlphaFoldDB" id="A0A382S0E8"/>
<reference evidence="1" key="1">
    <citation type="submission" date="2018-05" db="EMBL/GenBank/DDBJ databases">
        <authorList>
            <person name="Lanie J.A."/>
            <person name="Ng W.-L."/>
            <person name="Kazmierczak K.M."/>
            <person name="Andrzejewski T.M."/>
            <person name="Davidsen T.M."/>
            <person name="Wayne K.J."/>
            <person name="Tettelin H."/>
            <person name="Glass J.I."/>
            <person name="Rusch D."/>
            <person name="Podicherti R."/>
            <person name="Tsui H.-C.T."/>
            <person name="Winkler M.E."/>
        </authorList>
    </citation>
    <scope>NUCLEOTIDE SEQUENCE</scope>
</reference>
<proteinExistence type="predicted"/>
<protein>
    <submittedName>
        <fullName evidence="1">Uncharacterized protein</fullName>
    </submittedName>
</protein>
<dbReference type="EMBL" id="UINC01125522">
    <property type="protein sequence ID" value="SVD03414.1"/>
    <property type="molecule type" value="Genomic_DNA"/>
</dbReference>
<gene>
    <name evidence="1" type="ORF">METZ01_LOCUS356268</name>
</gene>
<evidence type="ECO:0000313" key="1">
    <source>
        <dbReference type="EMBL" id="SVD03414.1"/>
    </source>
</evidence>
<organism evidence="1">
    <name type="scientific">marine metagenome</name>
    <dbReference type="NCBI Taxonomy" id="408172"/>
    <lineage>
        <taxon>unclassified sequences</taxon>
        <taxon>metagenomes</taxon>
        <taxon>ecological metagenomes</taxon>
    </lineage>
</organism>
<accession>A0A382S0E8</accession>
<sequence>MDLPAQIADAVEPVFVSCPADQALARLVPDQGASPEVSALVETTIQAPAIAARPTLVSALWLYVDELDRSHVVSQGIDDTTGSFWHGIMHRREGDFSNSHYWFRKVGTHPAMAQISGYDPHQLIDDVEAAGADVEALVDLQRREWQTLFSWCSQQDVG</sequence>